<feature type="domain" description="4Fe-4S ferredoxin-type" evidence="6">
    <location>
        <begin position="46"/>
        <end position="77"/>
    </location>
</feature>
<dbReference type="GO" id="GO:0051539">
    <property type="term" value="F:4 iron, 4 sulfur cluster binding"/>
    <property type="evidence" value="ECO:0007669"/>
    <property type="project" value="UniProtKB-KW"/>
</dbReference>
<evidence type="ECO:0000313" key="8">
    <source>
        <dbReference type="Proteomes" id="UP000319619"/>
    </source>
</evidence>
<gene>
    <name evidence="7" type="ORF">CEE37_12130</name>
</gene>
<sequence length="246" mass="27475">MDRRDFVKTAGGSILLAASSAYAFQFLTSSSASWMKLEVPSTGRKWGMVINLDRCQENCTACLDACRHENNVALSGDERWDIHWIRKVRIEGKIGSKTTEKSVILLCNHCDNPPCAQVCPVQATYKRDDGIVIIDHHRCIGCRYCMIACPYNARCFNFKDTEEWPNKERPRRSHGVAESCHLCAHRLDVGKMPACVEACQRVGAEALFVGDMNDPASNVSELITNNAVKRLKEDLGTAPKVHYIGL</sequence>
<dbReference type="InterPro" id="IPR054822">
    <property type="entry name" value="DsrO-like"/>
</dbReference>
<dbReference type="GO" id="GO:0046872">
    <property type="term" value="F:metal ion binding"/>
    <property type="evidence" value="ECO:0007669"/>
    <property type="project" value="UniProtKB-KW"/>
</dbReference>
<dbReference type="Gene3D" id="3.30.70.20">
    <property type="match status" value="2"/>
</dbReference>
<dbReference type="CDD" id="cd10551">
    <property type="entry name" value="PsrB"/>
    <property type="match status" value="1"/>
</dbReference>
<keyword evidence="3" id="KW-0408">Iron</keyword>
<organism evidence="7 8">
    <name type="scientific">candidate division LCP-89 bacterium B3_LCP</name>
    <dbReference type="NCBI Taxonomy" id="2012998"/>
    <lineage>
        <taxon>Bacteria</taxon>
        <taxon>Pseudomonadati</taxon>
        <taxon>Bacteria division LCP-89</taxon>
    </lineage>
</organism>
<evidence type="ECO:0000256" key="3">
    <source>
        <dbReference type="ARBA" id="ARBA00023004"/>
    </source>
</evidence>
<evidence type="ECO:0000256" key="1">
    <source>
        <dbReference type="ARBA" id="ARBA00022485"/>
    </source>
</evidence>
<dbReference type="InterPro" id="IPR050954">
    <property type="entry name" value="ET_IronSulfur_Cluster-Binding"/>
</dbReference>
<proteinExistence type="predicted"/>
<keyword evidence="4" id="KW-0411">Iron-sulfur</keyword>
<evidence type="ECO:0000256" key="2">
    <source>
        <dbReference type="ARBA" id="ARBA00022723"/>
    </source>
</evidence>
<comment type="caution">
    <text evidence="7">The sequence shown here is derived from an EMBL/GenBank/DDBJ whole genome shotgun (WGS) entry which is preliminary data.</text>
</comment>
<dbReference type="SUPFAM" id="SSF54862">
    <property type="entry name" value="4Fe-4S ferredoxins"/>
    <property type="match status" value="1"/>
</dbReference>
<evidence type="ECO:0000313" key="7">
    <source>
        <dbReference type="EMBL" id="TKJ38509.1"/>
    </source>
</evidence>
<evidence type="ECO:0000256" key="5">
    <source>
        <dbReference type="SAM" id="SignalP"/>
    </source>
</evidence>
<keyword evidence="2" id="KW-0479">Metal-binding</keyword>
<dbReference type="PROSITE" id="PS00198">
    <property type="entry name" value="4FE4S_FER_1"/>
    <property type="match status" value="1"/>
</dbReference>
<dbReference type="InterPro" id="IPR017896">
    <property type="entry name" value="4Fe4S_Fe-S-bd"/>
</dbReference>
<keyword evidence="5" id="KW-0732">Signal</keyword>
<evidence type="ECO:0000256" key="4">
    <source>
        <dbReference type="ARBA" id="ARBA00023014"/>
    </source>
</evidence>
<protein>
    <submittedName>
        <fullName evidence="7">4Fe-4S ferredoxin</fullName>
    </submittedName>
</protein>
<feature type="chain" id="PRO_5021762750" evidence="5">
    <location>
        <begin position="24"/>
        <end position="246"/>
    </location>
</feature>
<accession>A0A532UU89</accession>
<dbReference type="NCBIfam" id="NF045797">
    <property type="entry name" value="DsrO"/>
    <property type="match status" value="1"/>
</dbReference>
<keyword evidence="1" id="KW-0004">4Fe-4S</keyword>
<dbReference type="PANTHER" id="PTHR43177:SF3">
    <property type="entry name" value="PROTEIN NRFC HOMOLOG"/>
    <property type="match status" value="1"/>
</dbReference>
<dbReference type="Proteomes" id="UP000319619">
    <property type="component" value="Unassembled WGS sequence"/>
</dbReference>
<dbReference type="AlphaFoldDB" id="A0A532UU89"/>
<feature type="signal peptide" evidence="5">
    <location>
        <begin position="1"/>
        <end position="23"/>
    </location>
</feature>
<dbReference type="PROSITE" id="PS51379">
    <property type="entry name" value="4FE4S_FER_2"/>
    <property type="match status" value="2"/>
</dbReference>
<feature type="domain" description="4Fe-4S ferredoxin-type" evidence="6">
    <location>
        <begin position="130"/>
        <end position="159"/>
    </location>
</feature>
<dbReference type="EMBL" id="NJBN01000009">
    <property type="protein sequence ID" value="TKJ38509.1"/>
    <property type="molecule type" value="Genomic_DNA"/>
</dbReference>
<dbReference type="InterPro" id="IPR017900">
    <property type="entry name" value="4Fe4S_Fe_S_CS"/>
</dbReference>
<dbReference type="PANTHER" id="PTHR43177">
    <property type="entry name" value="PROTEIN NRFC"/>
    <property type="match status" value="1"/>
</dbReference>
<evidence type="ECO:0000259" key="6">
    <source>
        <dbReference type="PROSITE" id="PS51379"/>
    </source>
</evidence>
<name>A0A532UU89_UNCL8</name>
<dbReference type="Pfam" id="PF13247">
    <property type="entry name" value="Fer4_11"/>
    <property type="match status" value="1"/>
</dbReference>
<reference evidence="7 8" key="1">
    <citation type="submission" date="2017-06" db="EMBL/GenBank/DDBJ databases">
        <title>Novel microbial phyla capable of carbon fixation and sulfur reduction in deep-sea sediments.</title>
        <authorList>
            <person name="Huang J."/>
            <person name="Baker B."/>
            <person name="Wang Y."/>
        </authorList>
    </citation>
    <scope>NUCLEOTIDE SEQUENCE [LARGE SCALE GENOMIC DNA]</scope>
    <source>
        <strain evidence="7">B3_LCP</strain>
    </source>
</reference>